<dbReference type="Proteomes" id="UP000242715">
    <property type="component" value="Unassembled WGS sequence"/>
</dbReference>
<sequence length="57" mass="6473">MVTWRRRSANDGVYMTKNGESSATPMVEQRLGQEEEDEFVLNQERVKLNRGGGSDGR</sequence>
<proteinExistence type="predicted"/>
<dbReference type="EMBL" id="DF973342">
    <property type="protein sequence ID" value="GAU26831.1"/>
    <property type="molecule type" value="Genomic_DNA"/>
</dbReference>
<keyword evidence="3" id="KW-1185">Reference proteome</keyword>
<accession>A0A2Z6M3V4</accession>
<evidence type="ECO:0000313" key="2">
    <source>
        <dbReference type="EMBL" id="GAU26831.1"/>
    </source>
</evidence>
<feature type="region of interest" description="Disordered" evidence="1">
    <location>
        <begin position="1"/>
        <end position="24"/>
    </location>
</feature>
<reference evidence="3" key="1">
    <citation type="journal article" date="2017" name="Front. Plant Sci.">
        <title>Climate Clever Clovers: New Paradigm to Reduce the Environmental Footprint of Ruminants by Breeding Low Methanogenic Forages Utilizing Haplotype Variation.</title>
        <authorList>
            <person name="Kaur P."/>
            <person name="Appels R."/>
            <person name="Bayer P.E."/>
            <person name="Keeble-Gagnere G."/>
            <person name="Wang J."/>
            <person name="Hirakawa H."/>
            <person name="Shirasawa K."/>
            <person name="Vercoe P."/>
            <person name="Stefanova K."/>
            <person name="Durmic Z."/>
            <person name="Nichols P."/>
            <person name="Revell C."/>
            <person name="Isobe S.N."/>
            <person name="Edwards D."/>
            <person name="Erskine W."/>
        </authorList>
    </citation>
    <scope>NUCLEOTIDE SEQUENCE [LARGE SCALE GENOMIC DNA]</scope>
    <source>
        <strain evidence="3">cv. Daliak</strain>
    </source>
</reference>
<evidence type="ECO:0000313" key="3">
    <source>
        <dbReference type="Proteomes" id="UP000242715"/>
    </source>
</evidence>
<gene>
    <name evidence="2" type="ORF">TSUD_289360</name>
</gene>
<protein>
    <submittedName>
        <fullName evidence="2">Uncharacterized protein</fullName>
    </submittedName>
</protein>
<evidence type="ECO:0000256" key="1">
    <source>
        <dbReference type="SAM" id="MobiDB-lite"/>
    </source>
</evidence>
<name>A0A2Z6M3V4_TRISU</name>
<organism evidence="2 3">
    <name type="scientific">Trifolium subterraneum</name>
    <name type="common">Subterranean clover</name>
    <dbReference type="NCBI Taxonomy" id="3900"/>
    <lineage>
        <taxon>Eukaryota</taxon>
        <taxon>Viridiplantae</taxon>
        <taxon>Streptophyta</taxon>
        <taxon>Embryophyta</taxon>
        <taxon>Tracheophyta</taxon>
        <taxon>Spermatophyta</taxon>
        <taxon>Magnoliopsida</taxon>
        <taxon>eudicotyledons</taxon>
        <taxon>Gunneridae</taxon>
        <taxon>Pentapetalae</taxon>
        <taxon>rosids</taxon>
        <taxon>fabids</taxon>
        <taxon>Fabales</taxon>
        <taxon>Fabaceae</taxon>
        <taxon>Papilionoideae</taxon>
        <taxon>50 kb inversion clade</taxon>
        <taxon>NPAAA clade</taxon>
        <taxon>Hologalegina</taxon>
        <taxon>IRL clade</taxon>
        <taxon>Trifolieae</taxon>
        <taxon>Trifolium</taxon>
    </lineage>
</organism>
<dbReference type="AlphaFoldDB" id="A0A2Z6M3V4"/>